<dbReference type="Proteomes" id="UP000887159">
    <property type="component" value="Unassembled WGS sequence"/>
</dbReference>
<proteinExistence type="predicted"/>
<gene>
    <name evidence="2" type="primary">AVEN_61851_1</name>
    <name evidence="2" type="ORF">TNCV_1285911</name>
</gene>
<name>A0A8X6SPJ7_TRICX</name>
<comment type="caution">
    <text evidence="2">The sequence shown here is derived from an EMBL/GenBank/DDBJ whole genome shotgun (WGS) entry which is preliminary data.</text>
</comment>
<evidence type="ECO:0000256" key="1">
    <source>
        <dbReference type="SAM" id="MobiDB-lite"/>
    </source>
</evidence>
<feature type="region of interest" description="Disordered" evidence="1">
    <location>
        <begin position="27"/>
        <end position="49"/>
    </location>
</feature>
<feature type="compositionally biased region" description="Polar residues" evidence="1">
    <location>
        <begin position="28"/>
        <end position="49"/>
    </location>
</feature>
<dbReference type="EMBL" id="BMAU01021335">
    <property type="protein sequence ID" value="GFY15946.1"/>
    <property type="molecule type" value="Genomic_DNA"/>
</dbReference>
<evidence type="ECO:0000313" key="3">
    <source>
        <dbReference type="Proteomes" id="UP000887159"/>
    </source>
</evidence>
<protein>
    <submittedName>
        <fullName evidence="2">Uncharacterized protein</fullName>
    </submittedName>
</protein>
<reference evidence="2" key="1">
    <citation type="submission" date="2020-08" db="EMBL/GenBank/DDBJ databases">
        <title>Multicomponent nature underlies the extraordinary mechanical properties of spider dragline silk.</title>
        <authorList>
            <person name="Kono N."/>
            <person name="Nakamura H."/>
            <person name="Mori M."/>
            <person name="Yoshida Y."/>
            <person name="Ohtoshi R."/>
            <person name="Malay A.D."/>
            <person name="Moran D.A.P."/>
            <person name="Tomita M."/>
            <person name="Numata K."/>
            <person name="Arakawa K."/>
        </authorList>
    </citation>
    <scope>NUCLEOTIDE SEQUENCE</scope>
</reference>
<keyword evidence="3" id="KW-1185">Reference proteome</keyword>
<evidence type="ECO:0000313" key="2">
    <source>
        <dbReference type="EMBL" id="GFY15946.1"/>
    </source>
</evidence>
<dbReference type="AlphaFoldDB" id="A0A8X6SPJ7"/>
<organism evidence="2 3">
    <name type="scientific">Trichonephila clavipes</name>
    <name type="common">Golden silk orbweaver</name>
    <name type="synonym">Nephila clavipes</name>
    <dbReference type="NCBI Taxonomy" id="2585209"/>
    <lineage>
        <taxon>Eukaryota</taxon>
        <taxon>Metazoa</taxon>
        <taxon>Ecdysozoa</taxon>
        <taxon>Arthropoda</taxon>
        <taxon>Chelicerata</taxon>
        <taxon>Arachnida</taxon>
        <taxon>Araneae</taxon>
        <taxon>Araneomorphae</taxon>
        <taxon>Entelegynae</taxon>
        <taxon>Araneoidea</taxon>
        <taxon>Nephilidae</taxon>
        <taxon>Trichonephila</taxon>
    </lineage>
</organism>
<sequence length="79" mass="9054">MHNGHEWSQDPWIHEVVSIPVPIHQLDSIGNDSRQNRQRISSHQQSTVSVDGSRLGVNLCVVQSTRVYEWAFGSENPYR</sequence>
<accession>A0A8X6SPJ7</accession>